<gene>
    <name evidence="2" type="ORF">BSTOLATCC_MIC30369</name>
</gene>
<comment type="caution">
    <text evidence="2">The sequence shown here is derived from an EMBL/GenBank/DDBJ whole genome shotgun (WGS) entry which is preliminary data.</text>
</comment>
<name>A0AAU9J9C1_9CILI</name>
<evidence type="ECO:0000313" key="3">
    <source>
        <dbReference type="Proteomes" id="UP001162131"/>
    </source>
</evidence>
<keyword evidence="1" id="KW-1133">Transmembrane helix</keyword>
<feature type="transmembrane region" description="Helical" evidence="1">
    <location>
        <begin position="32"/>
        <end position="53"/>
    </location>
</feature>
<keyword evidence="1" id="KW-0812">Transmembrane</keyword>
<organism evidence="2 3">
    <name type="scientific">Blepharisma stoltei</name>
    <dbReference type="NCBI Taxonomy" id="1481888"/>
    <lineage>
        <taxon>Eukaryota</taxon>
        <taxon>Sar</taxon>
        <taxon>Alveolata</taxon>
        <taxon>Ciliophora</taxon>
        <taxon>Postciliodesmatophora</taxon>
        <taxon>Heterotrichea</taxon>
        <taxon>Heterotrichida</taxon>
        <taxon>Blepharismidae</taxon>
        <taxon>Blepharisma</taxon>
    </lineage>
</organism>
<dbReference type="EMBL" id="CAJZBQ010000030">
    <property type="protein sequence ID" value="CAG9321987.1"/>
    <property type="molecule type" value="Genomic_DNA"/>
</dbReference>
<protein>
    <submittedName>
        <fullName evidence="2">Uncharacterized protein</fullName>
    </submittedName>
</protein>
<evidence type="ECO:0000256" key="1">
    <source>
        <dbReference type="SAM" id="Phobius"/>
    </source>
</evidence>
<keyword evidence="3" id="KW-1185">Reference proteome</keyword>
<accession>A0AAU9J9C1</accession>
<feature type="transmembrane region" description="Helical" evidence="1">
    <location>
        <begin position="59"/>
        <end position="75"/>
    </location>
</feature>
<dbReference type="Proteomes" id="UP001162131">
    <property type="component" value="Unassembled WGS sequence"/>
</dbReference>
<sequence>MAISSIIITSWCITSCITNSIRLHIRMTASRTITISSISIASLIITLPITIIVSYHSKFTVWIALIIIAVSKIIVTRRNITRFITNPISKHFPITARWAVCTRS</sequence>
<keyword evidence="1" id="KW-0472">Membrane</keyword>
<proteinExistence type="predicted"/>
<reference evidence="2" key="1">
    <citation type="submission" date="2021-09" db="EMBL/GenBank/DDBJ databases">
        <authorList>
            <consortium name="AG Swart"/>
            <person name="Singh M."/>
            <person name="Singh A."/>
            <person name="Seah K."/>
            <person name="Emmerich C."/>
        </authorList>
    </citation>
    <scope>NUCLEOTIDE SEQUENCE</scope>
    <source>
        <strain evidence="2">ATCC30299</strain>
    </source>
</reference>
<evidence type="ECO:0000313" key="2">
    <source>
        <dbReference type="EMBL" id="CAG9321987.1"/>
    </source>
</evidence>
<dbReference type="AlphaFoldDB" id="A0AAU9J9C1"/>